<dbReference type="Pfam" id="PF20693">
    <property type="entry name" value="YobI-ATPase"/>
    <property type="match status" value="1"/>
</dbReference>
<dbReference type="InterPro" id="IPR027417">
    <property type="entry name" value="P-loop_NTPase"/>
</dbReference>
<dbReference type="InterPro" id="IPR048428">
    <property type="entry name" value="YobI-NTPase"/>
</dbReference>
<evidence type="ECO:0000313" key="2">
    <source>
        <dbReference type="EMBL" id="WFQ93842.1"/>
    </source>
</evidence>
<proteinExistence type="predicted"/>
<dbReference type="SUPFAM" id="SSF52540">
    <property type="entry name" value="P-loop containing nucleoside triphosphate hydrolases"/>
    <property type="match status" value="1"/>
</dbReference>
<accession>A0AAQ3HX65</accession>
<dbReference type="EMBL" id="CP113499">
    <property type="protein sequence ID" value="WFQ95504.1"/>
    <property type="molecule type" value="Genomic_DNA"/>
</dbReference>
<dbReference type="RefSeq" id="WP_278299899.1">
    <property type="nucleotide sequence ID" value="NZ_CP113498.1"/>
</dbReference>
<keyword evidence="5" id="KW-1185">Reference proteome</keyword>
<gene>
    <name evidence="2" type="ORF">MFERI15181_00763</name>
    <name evidence="3" type="ORF">MFERI15407_00765</name>
</gene>
<evidence type="ECO:0000259" key="1">
    <source>
        <dbReference type="Pfam" id="PF20693"/>
    </source>
</evidence>
<dbReference type="Proteomes" id="UP001214039">
    <property type="component" value="Chromosome"/>
</dbReference>
<sequence>MANNESKFVSLAPIILDKPDDIYDEALDFALSKEQKFITNIAITGPYGSGKSTIWSSYEAKRKEKLGNVITVSFSKYYESLGKRSLEEEKKQPI</sequence>
<evidence type="ECO:0000313" key="5">
    <source>
        <dbReference type="Proteomes" id="UP001214039"/>
    </source>
</evidence>
<evidence type="ECO:0000313" key="4">
    <source>
        <dbReference type="Proteomes" id="UP001178740"/>
    </source>
</evidence>
<dbReference type="EMBL" id="CP113498">
    <property type="protein sequence ID" value="WFQ93842.1"/>
    <property type="molecule type" value="Genomic_DNA"/>
</dbReference>
<feature type="domain" description="YobI-like P-loop NTPase" evidence="1">
    <location>
        <begin position="23"/>
        <end position="87"/>
    </location>
</feature>
<organism evidence="3 4">
    <name type="scientific">Mycoplasma feriruminatoris</name>
    <dbReference type="NCBI Taxonomy" id="1179777"/>
    <lineage>
        <taxon>Bacteria</taxon>
        <taxon>Bacillati</taxon>
        <taxon>Mycoplasmatota</taxon>
        <taxon>Mollicutes</taxon>
        <taxon>Mycoplasmataceae</taxon>
        <taxon>Mycoplasma</taxon>
    </lineage>
</organism>
<dbReference type="Proteomes" id="UP001178740">
    <property type="component" value="Chromosome"/>
</dbReference>
<dbReference type="AlphaFoldDB" id="A0AAQ3HX65"/>
<name>A0AAQ3HX65_9MOLU</name>
<protein>
    <recommendedName>
        <fullName evidence="1">YobI-like P-loop NTPase domain-containing protein</fullName>
    </recommendedName>
</protein>
<reference evidence="3 5" key="1">
    <citation type="submission" date="2022-11" db="EMBL/GenBank/DDBJ databases">
        <title>Comparative genomic analysis of Mycoplasma feriruminatoris and the Mycoplasma mycoides cluster.</title>
        <authorList>
            <person name="Baby V."/>
            <person name="Ambroset C."/>
            <person name="Gaurivaud P."/>
            <person name="Boury C."/>
            <person name="Guichoux E."/>
            <person name="Lartigue C."/>
            <person name="Tardy F."/>
            <person name="Sirand-Pugnet P."/>
        </authorList>
    </citation>
    <scope>NUCLEOTIDE SEQUENCE</scope>
    <source>
        <strain evidence="2 5">L15181</strain>
        <strain evidence="3">L15407</strain>
    </source>
</reference>
<evidence type="ECO:0000313" key="3">
    <source>
        <dbReference type="EMBL" id="WFQ95504.1"/>
    </source>
</evidence>